<evidence type="ECO:0000256" key="6">
    <source>
        <dbReference type="ARBA" id="ARBA00022737"/>
    </source>
</evidence>
<feature type="compositionally biased region" description="Polar residues" evidence="9">
    <location>
        <begin position="698"/>
        <end position="729"/>
    </location>
</feature>
<dbReference type="CDD" id="cd20419">
    <property type="entry name" value="Tudor_TDRD5"/>
    <property type="match status" value="1"/>
</dbReference>
<dbReference type="OrthoDB" id="10052065at2759"/>
<dbReference type="InterPro" id="IPR037982">
    <property type="entry name" value="TDRD5_LOTUS_2"/>
</dbReference>
<dbReference type="InterPro" id="IPR025605">
    <property type="entry name" value="OST-HTH/LOTUS_dom"/>
</dbReference>
<reference evidence="10 11" key="1">
    <citation type="submission" date="2020-10" db="EMBL/GenBank/DDBJ databases">
        <title>Pygocentrus nattereri (red-bellied piranha) genome, fPygNat1, primary haplotype.</title>
        <authorList>
            <person name="Myers G."/>
            <person name="Meyer A."/>
            <person name="Karagic N."/>
            <person name="Pippel M."/>
            <person name="Winkler S."/>
            <person name="Tracey A."/>
            <person name="Wood J."/>
            <person name="Formenti G."/>
            <person name="Howe K."/>
            <person name="Fedrigo O."/>
            <person name="Jarvis E.D."/>
        </authorList>
    </citation>
    <scope>NUCLEOTIDE SEQUENCE [LARGE SCALE GENOMIC DNA]</scope>
</reference>
<dbReference type="InterPro" id="IPR041966">
    <property type="entry name" value="LOTUS-like"/>
</dbReference>
<comment type="similarity">
    <text evidence="2">Belongs to the TDRD5 family.</text>
</comment>
<dbReference type="PANTHER" id="PTHR22948">
    <property type="entry name" value="TUDOR DOMAIN CONTAINING PROTEIN"/>
    <property type="match status" value="1"/>
</dbReference>
<reference evidence="10" key="3">
    <citation type="submission" date="2025-09" db="UniProtKB">
        <authorList>
            <consortium name="Ensembl"/>
        </authorList>
    </citation>
    <scope>IDENTIFICATION</scope>
</reference>
<dbReference type="RefSeq" id="XP_017556820.1">
    <property type="nucleotide sequence ID" value="XM_017701331.2"/>
</dbReference>
<evidence type="ECO:0000313" key="11">
    <source>
        <dbReference type="Proteomes" id="UP001501920"/>
    </source>
</evidence>
<keyword evidence="11" id="KW-1185">Reference proteome</keyword>
<dbReference type="CTD" id="163589"/>
<sequence>MTQDQLLSALKKDVRSLLISAKHGLAPEKLRKDYQNMLGHPMPLKVLGFRSVLDMAKEMPDVVRLDYALDGSIVLKAIGDETTKGIEELVSKQRDHRPKSSTKRSSVGIFPSRFPQHQHPFILPRRGRTPPALPAQLRTQLRQLLSHGPVGLSELETRYAGRFGRPLQVMHYGFFSIAEMLAAASDLITVRQTRMGSQLILKAALTPVKQMPTLAAAFSKKPAMISSSPTRPPAFQEQAVLSNVKTELQDNLNVAAAVKVQEAKPAGIIPEPLQDQQSFEKSVAKLEEQFKQRILENGDAGTVSQELKDKLRKVVAGHSQGMSIHNLPLEYKKMYDEDLPVAQCGFLNVTEMVGALSDTFYLQPGREEGAKHLLIMELKHDDAQPALSQSDECLSSLNPSNEGYYFSCSKSAWEQEDEGGETTESSESDTEIRIINKTIHQMVDIFPVTMLSCGSGVPLDALQCQKLKPPTRRKDRELVPVLVERTESPSLFYVRIDENQEARPLENMMIEMRSCYTCPEVTERYRLPDVYVRPGQVCCVAPRDMWFYRVVIHQVLSTTEVEVYYVDFGDLTTVSRNSLRFLKSCYAELPAQAVPSVLAGVKPIKGTWTKDATNTFQKLCCEHTLVAAVHSYVEDFLLLFLCDTHTEEDIYIHRALQAEGHAIACSPASTPVLAQFNPITLYLGDGQLEEIKEHFTPSLGNTNGQNINDRPQQAPSTVLTDGVENQQPGKDTEDLPELPELEFINVAQGEKANPFGALLTKDPACFNNWDPGWTDKSSTDDESKLVLSCQEDTANTVLLSSAPSVKLTSEPQPSCGDTTQAQPTASTLRTLSFHTPGLIHSCRGHMDMSAEIFHSPLSSLIYPAFNTGSLDPDALFLRHASPLALCPAARMAAGSSLLHWYPHKRA</sequence>
<dbReference type="AlphaFoldDB" id="A0A3B4EBW7"/>
<keyword evidence="6" id="KW-0677">Repeat</keyword>
<feature type="region of interest" description="Disordered" evidence="9">
    <location>
        <begin position="698"/>
        <end position="735"/>
    </location>
</feature>
<evidence type="ECO:0000256" key="1">
    <source>
        <dbReference type="ARBA" id="ARBA00004496"/>
    </source>
</evidence>
<dbReference type="InterPro" id="IPR002999">
    <property type="entry name" value="Tudor"/>
</dbReference>
<proteinExistence type="inferred from homology"/>
<dbReference type="InterPro" id="IPR035437">
    <property type="entry name" value="SNase_OB-fold_sf"/>
</dbReference>
<dbReference type="OMA" id="MCASPAK"/>
<organism evidence="10 11">
    <name type="scientific">Pygocentrus nattereri</name>
    <name type="common">Red-bellied piranha</name>
    <dbReference type="NCBI Taxonomy" id="42514"/>
    <lineage>
        <taxon>Eukaryota</taxon>
        <taxon>Metazoa</taxon>
        <taxon>Chordata</taxon>
        <taxon>Craniata</taxon>
        <taxon>Vertebrata</taxon>
        <taxon>Euteleostomi</taxon>
        <taxon>Actinopterygii</taxon>
        <taxon>Neopterygii</taxon>
        <taxon>Teleostei</taxon>
        <taxon>Ostariophysi</taxon>
        <taxon>Characiformes</taxon>
        <taxon>Characoidei</taxon>
        <taxon>Pygocentrus</taxon>
    </lineage>
</organism>
<dbReference type="GO" id="GO:0007283">
    <property type="term" value="P:spermatogenesis"/>
    <property type="evidence" value="ECO:0007669"/>
    <property type="project" value="UniProtKB-KW"/>
</dbReference>
<dbReference type="Gene3D" id="3.30.420.610">
    <property type="entry name" value="LOTUS domain-like"/>
    <property type="match status" value="3"/>
</dbReference>
<evidence type="ECO:0000256" key="4">
    <source>
        <dbReference type="ARBA" id="ARBA00022473"/>
    </source>
</evidence>
<evidence type="ECO:0000256" key="3">
    <source>
        <dbReference type="ARBA" id="ARBA00013420"/>
    </source>
</evidence>
<dbReference type="Pfam" id="PF12872">
    <property type="entry name" value="OST-HTH"/>
    <property type="match status" value="3"/>
</dbReference>
<dbReference type="PROSITE" id="PS50304">
    <property type="entry name" value="TUDOR"/>
    <property type="match status" value="1"/>
</dbReference>
<gene>
    <name evidence="10" type="primary">TDRD5</name>
</gene>
<dbReference type="Proteomes" id="UP001501920">
    <property type="component" value="Chromosome 15"/>
</dbReference>
<dbReference type="GeneTree" id="ENSGT00940000159902"/>
<evidence type="ECO:0000313" key="10">
    <source>
        <dbReference type="Ensembl" id="ENSPNAP00000032799.1"/>
    </source>
</evidence>
<dbReference type="STRING" id="42514.ENSPNAP00000032799"/>
<keyword evidence="4" id="KW-0217">Developmental protein</keyword>
<dbReference type="GO" id="GO:0005737">
    <property type="term" value="C:cytoplasm"/>
    <property type="evidence" value="ECO:0007669"/>
    <property type="project" value="UniProtKB-SubCell"/>
</dbReference>
<dbReference type="Pfam" id="PF00567">
    <property type="entry name" value="TUDOR"/>
    <property type="match status" value="1"/>
</dbReference>
<evidence type="ECO:0000256" key="7">
    <source>
        <dbReference type="ARBA" id="ARBA00022782"/>
    </source>
</evidence>
<name>A0A3B4EBW7_PYGNA</name>
<dbReference type="InterPro" id="IPR050621">
    <property type="entry name" value="Tudor_domain_containing"/>
</dbReference>
<accession>A0A3B4EBW7</accession>
<dbReference type="GeneID" id="108429526"/>
<dbReference type="Ensembl" id="ENSPNAT00000023072.2">
    <property type="protein sequence ID" value="ENSPNAP00000032799.1"/>
    <property type="gene ID" value="ENSPNAG00000020990.2"/>
</dbReference>
<dbReference type="Gene3D" id="2.40.50.90">
    <property type="match status" value="1"/>
</dbReference>
<dbReference type="PANTHER" id="PTHR22948:SF19">
    <property type="entry name" value="TUDOR DOMAIN-CONTAINING PROTEIN 5"/>
    <property type="match status" value="1"/>
</dbReference>
<dbReference type="RefSeq" id="XP_017556818.1">
    <property type="nucleotide sequence ID" value="XM_017701329.2"/>
</dbReference>
<keyword evidence="8" id="KW-0744">Spermatogenesis</keyword>
<evidence type="ECO:0000256" key="9">
    <source>
        <dbReference type="SAM" id="MobiDB-lite"/>
    </source>
</evidence>
<keyword evidence="5" id="KW-0963">Cytoplasm</keyword>
<keyword evidence="7" id="KW-0221">Differentiation</keyword>
<dbReference type="Gene3D" id="2.30.30.140">
    <property type="match status" value="1"/>
</dbReference>
<evidence type="ECO:0000256" key="2">
    <source>
        <dbReference type="ARBA" id="ARBA00010384"/>
    </source>
</evidence>
<dbReference type="RefSeq" id="XP_017556819.1">
    <property type="nucleotide sequence ID" value="XM_017701330.2"/>
</dbReference>
<dbReference type="PROSITE" id="PS51644">
    <property type="entry name" value="HTH_OST"/>
    <property type="match status" value="3"/>
</dbReference>
<evidence type="ECO:0000256" key="5">
    <source>
        <dbReference type="ARBA" id="ARBA00022490"/>
    </source>
</evidence>
<dbReference type="GO" id="GO:0007281">
    <property type="term" value="P:germ cell development"/>
    <property type="evidence" value="ECO:0007669"/>
    <property type="project" value="InterPro"/>
</dbReference>
<protein>
    <recommendedName>
        <fullName evidence="3">Tudor domain-containing protein 5</fullName>
    </recommendedName>
</protein>
<dbReference type="CDD" id="cd09975">
    <property type="entry name" value="LOTUS_2_TDRD5"/>
    <property type="match status" value="1"/>
</dbReference>
<evidence type="ECO:0000256" key="8">
    <source>
        <dbReference type="ARBA" id="ARBA00022871"/>
    </source>
</evidence>
<comment type="subcellular location">
    <subcellularLocation>
        <location evidence="1">Cytoplasm</location>
    </subcellularLocation>
</comment>
<dbReference type="SUPFAM" id="SSF63748">
    <property type="entry name" value="Tudor/PWWP/MBT"/>
    <property type="match status" value="1"/>
</dbReference>
<reference evidence="10" key="2">
    <citation type="submission" date="2025-08" db="UniProtKB">
        <authorList>
            <consortium name="Ensembl"/>
        </authorList>
    </citation>
    <scope>IDENTIFICATION</scope>
</reference>